<organism evidence="1 2">
    <name type="scientific">Macrophomina phaseolina</name>
    <dbReference type="NCBI Taxonomy" id="35725"/>
    <lineage>
        <taxon>Eukaryota</taxon>
        <taxon>Fungi</taxon>
        <taxon>Dikarya</taxon>
        <taxon>Ascomycota</taxon>
        <taxon>Pezizomycotina</taxon>
        <taxon>Dothideomycetes</taxon>
        <taxon>Dothideomycetes incertae sedis</taxon>
        <taxon>Botryosphaeriales</taxon>
        <taxon>Botryosphaeriaceae</taxon>
        <taxon>Macrophomina</taxon>
    </lineage>
</organism>
<sequence>MGGVVQDGRQETAGAGCGAVVIATGVNDGERRTRHVMSWRARATAAAQRSLTAPSRRISYPATPRPACRCRLPQHLAQHLHRHLALLSVRHGLLGKRAFISRISIEPRAHPCWRVARAPPTPVSCQRHCPNLCSSTPHLPPAARLRAACPGAPDFAPVSPVYPGPALTLPLNQPAASRTAHAPPSFTPAVLTSALRCRLRALPIGPLPDPAGNPCCPAPCAIVCTDLLRITPACSRASAASSWW</sequence>
<evidence type="ECO:0000313" key="2">
    <source>
        <dbReference type="Proteomes" id="UP000774617"/>
    </source>
</evidence>
<evidence type="ECO:0000313" key="1">
    <source>
        <dbReference type="EMBL" id="KAH7046075.1"/>
    </source>
</evidence>
<name>A0ABQ8G6G9_9PEZI</name>
<dbReference type="Proteomes" id="UP000774617">
    <property type="component" value="Unassembled WGS sequence"/>
</dbReference>
<reference evidence="1 2" key="1">
    <citation type="journal article" date="2021" name="Nat. Commun.">
        <title>Genetic determinants of endophytism in the Arabidopsis root mycobiome.</title>
        <authorList>
            <person name="Mesny F."/>
            <person name="Miyauchi S."/>
            <person name="Thiergart T."/>
            <person name="Pickel B."/>
            <person name="Atanasova L."/>
            <person name="Karlsson M."/>
            <person name="Huettel B."/>
            <person name="Barry K.W."/>
            <person name="Haridas S."/>
            <person name="Chen C."/>
            <person name="Bauer D."/>
            <person name="Andreopoulos W."/>
            <person name="Pangilinan J."/>
            <person name="LaButti K."/>
            <person name="Riley R."/>
            <person name="Lipzen A."/>
            <person name="Clum A."/>
            <person name="Drula E."/>
            <person name="Henrissat B."/>
            <person name="Kohler A."/>
            <person name="Grigoriev I.V."/>
            <person name="Martin F.M."/>
            <person name="Hacquard S."/>
        </authorList>
    </citation>
    <scope>NUCLEOTIDE SEQUENCE [LARGE SCALE GENOMIC DNA]</scope>
    <source>
        <strain evidence="1 2">MPI-SDFR-AT-0080</strain>
    </source>
</reference>
<dbReference type="EMBL" id="JAGTJR010000018">
    <property type="protein sequence ID" value="KAH7046075.1"/>
    <property type="molecule type" value="Genomic_DNA"/>
</dbReference>
<protein>
    <submittedName>
        <fullName evidence="1">Uncharacterized protein</fullName>
    </submittedName>
</protein>
<keyword evidence="2" id="KW-1185">Reference proteome</keyword>
<proteinExistence type="predicted"/>
<accession>A0ABQ8G6G9</accession>
<comment type="caution">
    <text evidence="1">The sequence shown here is derived from an EMBL/GenBank/DDBJ whole genome shotgun (WGS) entry which is preliminary data.</text>
</comment>
<gene>
    <name evidence="1" type="ORF">B0J12DRAFT_150441</name>
</gene>